<reference evidence="1 2" key="1">
    <citation type="journal article" date="2015" name="Sci. Rep.">
        <title>The power of single molecule real-time sequencing technology in the de novo assembly of a eukaryotic genome.</title>
        <authorList>
            <person name="Sakai H."/>
            <person name="Naito K."/>
            <person name="Ogiso-Tanaka E."/>
            <person name="Takahashi Y."/>
            <person name="Iseki K."/>
            <person name="Muto C."/>
            <person name="Satou K."/>
            <person name="Teruya K."/>
            <person name="Shiroma A."/>
            <person name="Shimoji M."/>
            <person name="Hirano T."/>
            <person name="Itoh T."/>
            <person name="Kaga A."/>
            <person name="Tomooka N."/>
        </authorList>
    </citation>
    <scope>NUCLEOTIDE SEQUENCE [LARGE SCALE GENOMIC DNA]</scope>
    <source>
        <strain evidence="2">cv. Shumari</strain>
    </source>
</reference>
<feature type="non-terminal residue" evidence="1">
    <location>
        <position position="1"/>
    </location>
</feature>
<dbReference type="Proteomes" id="UP000291084">
    <property type="component" value="Chromosome 4"/>
</dbReference>
<name>A0A0S3RVK0_PHAAN</name>
<proteinExistence type="predicted"/>
<gene>
    <name evidence="1" type="primary">Vigan.04G207800</name>
    <name evidence="1" type="ORF">VIGAN_04207800</name>
</gene>
<evidence type="ECO:0000313" key="2">
    <source>
        <dbReference type="Proteomes" id="UP000291084"/>
    </source>
</evidence>
<sequence>KRVEGGDASKQHFFQKSNLHNMNKNSRLNLDLIMIGTSMTLDFWNSNFFGSEFVIQKPLSSPPPKPPYQNLQAVASGFPSYERQYDNAIRKDR</sequence>
<accession>A0A0S3RVK0</accession>
<dbReference type="AlphaFoldDB" id="A0A0S3RVK0"/>
<evidence type="ECO:0000313" key="1">
    <source>
        <dbReference type="EMBL" id="BAT84650.1"/>
    </source>
</evidence>
<organism evidence="1 2">
    <name type="scientific">Vigna angularis var. angularis</name>
    <dbReference type="NCBI Taxonomy" id="157739"/>
    <lineage>
        <taxon>Eukaryota</taxon>
        <taxon>Viridiplantae</taxon>
        <taxon>Streptophyta</taxon>
        <taxon>Embryophyta</taxon>
        <taxon>Tracheophyta</taxon>
        <taxon>Spermatophyta</taxon>
        <taxon>Magnoliopsida</taxon>
        <taxon>eudicotyledons</taxon>
        <taxon>Gunneridae</taxon>
        <taxon>Pentapetalae</taxon>
        <taxon>rosids</taxon>
        <taxon>fabids</taxon>
        <taxon>Fabales</taxon>
        <taxon>Fabaceae</taxon>
        <taxon>Papilionoideae</taxon>
        <taxon>50 kb inversion clade</taxon>
        <taxon>NPAAA clade</taxon>
        <taxon>indigoferoid/millettioid clade</taxon>
        <taxon>Phaseoleae</taxon>
        <taxon>Vigna</taxon>
    </lineage>
</organism>
<protein>
    <submittedName>
        <fullName evidence="1">Uncharacterized protein</fullName>
    </submittedName>
</protein>
<dbReference type="EMBL" id="AP015037">
    <property type="protein sequence ID" value="BAT84650.1"/>
    <property type="molecule type" value="Genomic_DNA"/>
</dbReference>
<keyword evidence="2" id="KW-1185">Reference proteome</keyword>